<feature type="domain" description="PpiC" evidence="11">
    <location>
        <begin position="160"/>
        <end position="258"/>
    </location>
</feature>
<dbReference type="PROSITE" id="PS50198">
    <property type="entry name" value="PPIC_PPIASE_2"/>
    <property type="match status" value="1"/>
</dbReference>
<dbReference type="Pfam" id="PF13145">
    <property type="entry name" value="Rotamase_2"/>
    <property type="match status" value="1"/>
</dbReference>
<protein>
    <recommendedName>
        <fullName evidence="4">Parvulin-like PPIase</fullName>
        <ecNumber evidence="3">5.2.1.8</ecNumber>
    </recommendedName>
    <alternativeName>
        <fullName evidence="8">Peptidyl-prolyl cis-trans isomerase plp</fullName>
    </alternativeName>
    <alternativeName>
        <fullName evidence="9">Rotamase plp</fullName>
    </alternativeName>
</protein>
<comment type="caution">
    <text evidence="12">The sequence shown here is derived from an EMBL/GenBank/DDBJ whole genome shotgun (WGS) entry which is preliminary data.</text>
</comment>
<evidence type="ECO:0000256" key="10">
    <source>
        <dbReference type="PROSITE-ProRule" id="PRU00278"/>
    </source>
</evidence>
<dbReference type="EC" id="5.2.1.8" evidence="3"/>
<dbReference type="GO" id="GO:0003755">
    <property type="term" value="F:peptidyl-prolyl cis-trans isomerase activity"/>
    <property type="evidence" value="ECO:0007669"/>
    <property type="project" value="UniProtKB-EC"/>
</dbReference>
<keyword evidence="7 10" id="KW-0413">Isomerase</keyword>
<accession>A0ABU8BDJ4</accession>
<gene>
    <name evidence="12" type="ORF">V1286_003768</name>
</gene>
<organism evidence="12 13">
    <name type="scientific">Bradyrhizobium algeriense</name>
    <dbReference type="NCBI Taxonomy" id="634784"/>
    <lineage>
        <taxon>Bacteria</taxon>
        <taxon>Pseudomonadati</taxon>
        <taxon>Pseudomonadota</taxon>
        <taxon>Alphaproteobacteria</taxon>
        <taxon>Hyphomicrobiales</taxon>
        <taxon>Nitrobacteraceae</taxon>
        <taxon>Bradyrhizobium</taxon>
    </lineage>
</organism>
<evidence type="ECO:0000256" key="2">
    <source>
        <dbReference type="ARBA" id="ARBA00007656"/>
    </source>
</evidence>
<dbReference type="InterPro" id="IPR000297">
    <property type="entry name" value="PPIase_PpiC"/>
</dbReference>
<name>A0ABU8BDJ4_9BRAD</name>
<evidence type="ECO:0000256" key="8">
    <source>
        <dbReference type="ARBA" id="ARBA00030642"/>
    </source>
</evidence>
<dbReference type="InterPro" id="IPR046357">
    <property type="entry name" value="PPIase_dom_sf"/>
</dbReference>
<dbReference type="RefSeq" id="WP_334481553.1">
    <property type="nucleotide sequence ID" value="NZ_JAZHRV010000001.1"/>
</dbReference>
<evidence type="ECO:0000259" key="11">
    <source>
        <dbReference type="PROSITE" id="PS50198"/>
    </source>
</evidence>
<comment type="similarity">
    <text evidence="2">Belongs to the PpiC/parvulin rotamase family.</text>
</comment>
<sequence length="308" mass="34439">MDRQADMNAAPGKNPDAAVPAQPLSLRRWLHEPLVHFVMIGMALFAGYSVLNPKSETASDSNRIVVTPDDLVQISVAWLAKGRPPPTPEQMQNLIELKVREEVLFREAKALGLDKDDTIVKRRMAQKMEFLAEGAAVDNDPSTDTLRAWFTDNQQRFALLPRVSFRHLYFSSDRHGERTREAAAKALEKIADQSGEAKDVAALGDPFMYQDHYGDRSFDDIAKLFGLNFARVLVGTKPGSWQGPVESGYGWHLIFVDSSAPSRVPAFEEIESDIKAGWIADQRAQAKANAYETMRARYQVVLPEKLPN</sequence>
<evidence type="ECO:0000256" key="7">
    <source>
        <dbReference type="ARBA" id="ARBA00023235"/>
    </source>
</evidence>
<evidence type="ECO:0000256" key="3">
    <source>
        <dbReference type="ARBA" id="ARBA00013194"/>
    </source>
</evidence>
<dbReference type="InterPro" id="IPR050245">
    <property type="entry name" value="PrsA_foldase"/>
</dbReference>
<evidence type="ECO:0000313" key="12">
    <source>
        <dbReference type="EMBL" id="MEH2556239.1"/>
    </source>
</evidence>
<evidence type="ECO:0000256" key="1">
    <source>
        <dbReference type="ARBA" id="ARBA00000971"/>
    </source>
</evidence>
<reference evidence="12 13" key="1">
    <citation type="submission" date="2024-02" db="EMBL/GenBank/DDBJ databases">
        <title>Adaptive strategies in a cosmopolitan and abundant soil bacterium.</title>
        <authorList>
            <person name="Carini P."/>
        </authorList>
    </citation>
    <scope>NUCLEOTIDE SEQUENCE [LARGE SCALE GENOMIC DNA]</scope>
    <source>
        <strain evidence="12 13">AZCC 1608</strain>
    </source>
</reference>
<keyword evidence="6 10" id="KW-0697">Rotamase</keyword>
<evidence type="ECO:0000256" key="5">
    <source>
        <dbReference type="ARBA" id="ARBA00022729"/>
    </source>
</evidence>
<dbReference type="Proteomes" id="UP001364224">
    <property type="component" value="Unassembled WGS sequence"/>
</dbReference>
<evidence type="ECO:0000256" key="4">
    <source>
        <dbReference type="ARBA" id="ARBA00018370"/>
    </source>
</evidence>
<proteinExistence type="inferred from homology"/>
<dbReference type="EMBL" id="JAZHRV010000001">
    <property type="protein sequence ID" value="MEH2556239.1"/>
    <property type="molecule type" value="Genomic_DNA"/>
</dbReference>
<evidence type="ECO:0000313" key="13">
    <source>
        <dbReference type="Proteomes" id="UP001364224"/>
    </source>
</evidence>
<keyword evidence="13" id="KW-1185">Reference proteome</keyword>
<dbReference type="PANTHER" id="PTHR47245">
    <property type="entry name" value="PEPTIDYLPROLYL ISOMERASE"/>
    <property type="match status" value="1"/>
</dbReference>
<evidence type="ECO:0000256" key="9">
    <source>
        <dbReference type="ARBA" id="ARBA00031484"/>
    </source>
</evidence>
<dbReference type="SUPFAM" id="SSF54534">
    <property type="entry name" value="FKBP-like"/>
    <property type="match status" value="1"/>
</dbReference>
<keyword evidence="5" id="KW-0732">Signal</keyword>
<evidence type="ECO:0000256" key="6">
    <source>
        <dbReference type="ARBA" id="ARBA00023110"/>
    </source>
</evidence>
<comment type="catalytic activity">
    <reaction evidence="1">
        <text>[protein]-peptidylproline (omega=180) = [protein]-peptidylproline (omega=0)</text>
        <dbReference type="Rhea" id="RHEA:16237"/>
        <dbReference type="Rhea" id="RHEA-COMP:10747"/>
        <dbReference type="Rhea" id="RHEA-COMP:10748"/>
        <dbReference type="ChEBI" id="CHEBI:83833"/>
        <dbReference type="ChEBI" id="CHEBI:83834"/>
        <dbReference type="EC" id="5.2.1.8"/>
    </reaction>
</comment>
<dbReference type="Gene3D" id="3.10.50.40">
    <property type="match status" value="1"/>
</dbReference>
<dbReference type="PANTHER" id="PTHR47245:SF1">
    <property type="entry name" value="FOLDASE PROTEIN PRSA"/>
    <property type="match status" value="1"/>
</dbReference>